<dbReference type="EMBL" id="CP013251">
    <property type="protein sequence ID" value="AMO56228.1"/>
    <property type="molecule type" value="Genomic_DNA"/>
</dbReference>
<accession>A0A142BBV2</accession>
<gene>
    <name evidence="2" type="ORF">EZMO1_2111</name>
</gene>
<proteinExistence type="predicted"/>
<keyword evidence="1" id="KW-1133">Transmembrane helix</keyword>
<sequence length="45" mass="5333">MEQLVVLNLIANLAVWLVIVWAIKRYRALNREFNKLLPSKKPSQR</sequence>
<dbReference type="RefSeq" id="WP_160174016.1">
    <property type="nucleotide sequence ID" value="NZ_CP013251.1"/>
</dbReference>
<feature type="transmembrane region" description="Helical" evidence="1">
    <location>
        <begin position="6"/>
        <end position="23"/>
    </location>
</feature>
<evidence type="ECO:0000256" key="1">
    <source>
        <dbReference type="SAM" id="Phobius"/>
    </source>
</evidence>
<dbReference type="AlphaFoldDB" id="A0A142BBV2"/>
<reference evidence="2 3" key="1">
    <citation type="journal article" date="2016" name="Front. Microbiol.">
        <title>Genomic Insight into the Host-Endosymbiont Relationship of Endozoicomonas montiporae CL-33(T) with its Coral Host.</title>
        <authorList>
            <person name="Ding J.-Y."/>
            <person name="Shiu J.-H."/>
            <person name="Chen W.-M."/>
            <person name="Chiang Y.-R."/>
            <person name="Tang S.-L."/>
        </authorList>
    </citation>
    <scope>NUCLEOTIDE SEQUENCE [LARGE SCALE GENOMIC DNA]</scope>
    <source>
        <strain evidence="2 3">CL-33</strain>
    </source>
</reference>
<name>A0A142BBV2_9GAMM</name>
<dbReference type="KEGG" id="emp:EZMO1_2111"/>
<evidence type="ECO:0000313" key="3">
    <source>
        <dbReference type="Proteomes" id="UP000071065"/>
    </source>
</evidence>
<evidence type="ECO:0008006" key="4">
    <source>
        <dbReference type="Google" id="ProtNLM"/>
    </source>
</evidence>
<evidence type="ECO:0000313" key="2">
    <source>
        <dbReference type="EMBL" id="AMO56228.1"/>
    </source>
</evidence>
<protein>
    <recommendedName>
        <fullName evidence="4">CcmD family protein</fullName>
    </recommendedName>
</protein>
<keyword evidence="1" id="KW-0472">Membrane</keyword>
<dbReference type="Proteomes" id="UP000071065">
    <property type="component" value="Chromosome"/>
</dbReference>
<keyword evidence="1" id="KW-0812">Transmembrane</keyword>
<organism evidence="2 3">
    <name type="scientific">Endozoicomonas montiporae CL-33</name>
    <dbReference type="NCBI Taxonomy" id="570277"/>
    <lineage>
        <taxon>Bacteria</taxon>
        <taxon>Pseudomonadati</taxon>
        <taxon>Pseudomonadota</taxon>
        <taxon>Gammaproteobacteria</taxon>
        <taxon>Oceanospirillales</taxon>
        <taxon>Endozoicomonadaceae</taxon>
        <taxon>Endozoicomonas</taxon>
    </lineage>
</organism>
<dbReference type="PATRIC" id="fig|570277.3.peg.2271"/>